<dbReference type="GO" id="GO:0052717">
    <property type="term" value="F:tRNA-specific adenosine-34 deaminase activity"/>
    <property type="evidence" value="ECO:0007669"/>
    <property type="project" value="UniProtKB-UniRule"/>
</dbReference>
<keyword evidence="3 8" id="KW-0819">tRNA processing</keyword>
<dbReference type="EMBL" id="SHBM01000060">
    <property type="protein sequence ID" value="RZO16033.1"/>
    <property type="molecule type" value="Genomic_DNA"/>
</dbReference>
<comment type="function">
    <text evidence="8">Catalyzes the deamination of adenosine to inosine at the wobble position 34 of tRNA(Arg2).</text>
</comment>
<evidence type="ECO:0000256" key="6">
    <source>
        <dbReference type="ARBA" id="ARBA00022833"/>
    </source>
</evidence>
<dbReference type="NCBIfam" id="NF008113">
    <property type="entry name" value="PRK10860.1"/>
    <property type="match status" value="1"/>
</dbReference>
<dbReference type="InterPro" id="IPR058535">
    <property type="entry name" value="MafB19-deam"/>
</dbReference>
<keyword evidence="5 8" id="KW-0378">Hydrolase</keyword>
<dbReference type="GO" id="GO:0002100">
    <property type="term" value="P:tRNA wobble adenosine to inosine editing"/>
    <property type="evidence" value="ECO:0007669"/>
    <property type="project" value="UniProtKB-UniRule"/>
</dbReference>
<feature type="active site" description="Proton donor" evidence="8">
    <location>
        <position position="57"/>
    </location>
</feature>
<dbReference type="Pfam" id="PF14437">
    <property type="entry name" value="MafB19-deam"/>
    <property type="match status" value="1"/>
</dbReference>
<evidence type="ECO:0000256" key="1">
    <source>
        <dbReference type="ARBA" id="ARBA00010669"/>
    </source>
</evidence>
<evidence type="ECO:0000256" key="5">
    <source>
        <dbReference type="ARBA" id="ARBA00022801"/>
    </source>
</evidence>
<dbReference type="GO" id="GO:0008270">
    <property type="term" value="F:zinc ion binding"/>
    <property type="evidence" value="ECO:0007669"/>
    <property type="project" value="UniProtKB-UniRule"/>
</dbReference>
<dbReference type="PROSITE" id="PS00903">
    <property type="entry name" value="CYT_DCMP_DEAMINASES_1"/>
    <property type="match status" value="1"/>
</dbReference>
<dbReference type="InterPro" id="IPR016192">
    <property type="entry name" value="APOBEC/CMP_deaminase_Zn-bd"/>
</dbReference>
<dbReference type="PANTHER" id="PTHR11079:SF202">
    <property type="entry name" value="TRNA-SPECIFIC ADENOSINE DEAMINASE"/>
    <property type="match status" value="1"/>
</dbReference>
<comment type="subunit">
    <text evidence="2 8">Homodimer.</text>
</comment>
<gene>
    <name evidence="8" type="primary">tadA</name>
    <name evidence="10" type="ORF">EVB00_03460</name>
</gene>
<comment type="cofactor">
    <cofactor evidence="8">
        <name>Zn(2+)</name>
        <dbReference type="ChEBI" id="CHEBI:29105"/>
    </cofactor>
    <text evidence="8">Binds 1 zinc ion per subunit.</text>
</comment>
<dbReference type="CDD" id="cd01285">
    <property type="entry name" value="nucleoside_deaminase"/>
    <property type="match status" value="1"/>
</dbReference>
<dbReference type="EC" id="3.5.4.33" evidence="8"/>
<keyword evidence="6 8" id="KW-0862">Zinc</keyword>
<dbReference type="InterPro" id="IPR016193">
    <property type="entry name" value="Cytidine_deaminase-like"/>
</dbReference>
<accession>A0A520M478</accession>
<feature type="binding site" evidence="8">
    <location>
        <position position="85"/>
    </location>
    <ligand>
        <name>Zn(2+)</name>
        <dbReference type="ChEBI" id="CHEBI:29105"/>
        <note>catalytic</note>
    </ligand>
</feature>
<keyword evidence="4 8" id="KW-0479">Metal-binding</keyword>
<evidence type="ECO:0000256" key="3">
    <source>
        <dbReference type="ARBA" id="ARBA00022694"/>
    </source>
</evidence>
<feature type="binding site" evidence="8">
    <location>
        <position position="88"/>
    </location>
    <ligand>
        <name>Zn(2+)</name>
        <dbReference type="ChEBI" id="CHEBI:29105"/>
        <note>catalytic</note>
    </ligand>
</feature>
<proteinExistence type="inferred from homology"/>
<dbReference type="PANTHER" id="PTHR11079">
    <property type="entry name" value="CYTOSINE DEAMINASE FAMILY MEMBER"/>
    <property type="match status" value="1"/>
</dbReference>
<dbReference type="InterPro" id="IPR028883">
    <property type="entry name" value="tRNA_aden_deaminase"/>
</dbReference>
<evidence type="ECO:0000313" key="11">
    <source>
        <dbReference type="Proteomes" id="UP000318359"/>
    </source>
</evidence>
<dbReference type="Gene3D" id="3.40.140.10">
    <property type="entry name" value="Cytidine Deaminase, domain 2"/>
    <property type="match status" value="1"/>
</dbReference>
<sequence length="151" mass="17035">MFSEKDRAFMEAAIEMAKKAAMIDEVPVGAVITLNDTIIGKGFNQVISQNDVSAHAEIIAIKEASKTINNYRLTDACIYVTLEPCHMCAKALIDARVSKLIYSASEPKTGSIESIDNMYEKNFNHKIEYKKGLFEEETSNMLKDFFRLKRN</sequence>
<evidence type="ECO:0000256" key="7">
    <source>
        <dbReference type="ARBA" id="ARBA00048045"/>
    </source>
</evidence>
<protein>
    <recommendedName>
        <fullName evidence="8">tRNA-specific adenosine deaminase</fullName>
        <ecNumber evidence="8">3.5.4.33</ecNumber>
    </recommendedName>
</protein>
<evidence type="ECO:0000256" key="2">
    <source>
        <dbReference type="ARBA" id="ARBA00011738"/>
    </source>
</evidence>
<dbReference type="Proteomes" id="UP000318359">
    <property type="component" value="Unassembled WGS sequence"/>
</dbReference>
<dbReference type="HAMAP" id="MF_00972">
    <property type="entry name" value="tRNA_aden_deaminase"/>
    <property type="match status" value="1"/>
</dbReference>
<comment type="similarity">
    <text evidence="1">Belongs to the cytidine and deoxycytidylate deaminase family. ADAT2 subfamily.</text>
</comment>
<feature type="binding site" evidence="8">
    <location>
        <position position="55"/>
    </location>
    <ligand>
        <name>Zn(2+)</name>
        <dbReference type="ChEBI" id="CHEBI:29105"/>
        <note>catalytic</note>
    </ligand>
</feature>
<evidence type="ECO:0000256" key="4">
    <source>
        <dbReference type="ARBA" id="ARBA00022723"/>
    </source>
</evidence>
<evidence type="ECO:0000256" key="8">
    <source>
        <dbReference type="HAMAP-Rule" id="MF_00972"/>
    </source>
</evidence>
<feature type="domain" description="CMP/dCMP-type deaminase" evidence="9">
    <location>
        <begin position="4"/>
        <end position="114"/>
    </location>
</feature>
<dbReference type="InterPro" id="IPR002125">
    <property type="entry name" value="CMP_dCMP_dom"/>
</dbReference>
<organism evidence="10 11">
    <name type="scientific">SAR86 cluster bacterium</name>
    <dbReference type="NCBI Taxonomy" id="2030880"/>
    <lineage>
        <taxon>Bacteria</taxon>
        <taxon>Pseudomonadati</taxon>
        <taxon>Pseudomonadota</taxon>
        <taxon>Gammaproteobacteria</taxon>
        <taxon>SAR86 cluster</taxon>
    </lineage>
</organism>
<evidence type="ECO:0000259" key="9">
    <source>
        <dbReference type="PROSITE" id="PS51747"/>
    </source>
</evidence>
<comment type="catalytic activity">
    <reaction evidence="7 8">
        <text>adenosine(34) in tRNA + H2O + H(+) = inosine(34) in tRNA + NH4(+)</text>
        <dbReference type="Rhea" id="RHEA:43168"/>
        <dbReference type="Rhea" id="RHEA-COMP:10373"/>
        <dbReference type="Rhea" id="RHEA-COMP:10374"/>
        <dbReference type="ChEBI" id="CHEBI:15377"/>
        <dbReference type="ChEBI" id="CHEBI:15378"/>
        <dbReference type="ChEBI" id="CHEBI:28938"/>
        <dbReference type="ChEBI" id="CHEBI:74411"/>
        <dbReference type="ChEBI" id="CHEBI:82852"/>
        <dbReference type="EC" id="3.5.4.33"/>
    </reaction>
</comment>
<name>A0A520M478_9GAMM</name>
<reference evidence="10 11" key="1">
    <citation type="submission" date="2019-02" db="EMBL/GenBank/DDBJ databases">
        <title>Prokaryotic population dynamics and viral predation in marine succession experiment using metagenomics: the confinement effect.</title>
        <authorList>
            <person name="Haro-Moreno J.M."/>
            <person name="Rodriguez-Valera F."/>
            <person name="Lopez-Perez M."/>
        </authorList>
    </citation>
    <scope>NUCLEOTIDE SEQUENCE [LARGE SCALE GENOMIC DNA]</scope>
    <source>
        <strain evidence="10">MED-G167</strain>
    </source>
</reference>
<evidence type="ECO:0000313" key="10">
    <source>
        <dbReference type="EMBL" id="RZO16033.1"/>
    </source>
</evidence>
<dbReference type="AlphaFoldDB" id="A0A520M478"/>
<dbReference type="PROSITE" id="PS51747">
    <property type="entry name" value="CYT_DCMP_DEAMINASES_2"/>
    <property type="match status" value="1"/>
</dbReference>
<dbReference type="SUPFAM" id="SSF53927">
    <property type="entry name" value="Cytidine deaminase-like"/>
    <property type="match status" value="1"/>
</dbReference>
<comment type="caution">
    <text evidence="10">The sequence shown here is derived from an EMBL/GenBank/DDBJ whole genome shotgun (WGS) entry which is preliminary data.</text>
</comment>